<proteinExistence type="predicted"/>
<name>A0A6N7IN96_9FIRM</name>
<reference evidence="2 3" key="1">
    <citation type="submission" date="2019-10" db="EMBL/GenBank/DDBJ databases">
        <title>Comparative genomics of sulfur disproportionating microorganisms.</title>
        <authorList>
            <person name="Ward L.M."/>
            <person name="Bertran E."/>
            <person name="Johnston D."/>
        </authorList>
    </citation>
    <scope>NUCLEOTIDE SEQUENCE [LARGE SCALE GENOMIC DNA]</scope>
    <source>
        <strain evidence="2 3">DSM 14055</strain>
    </source>
</reference>
<keyword evidence="1" id="KW-1133">Transmembrane helix</keyword>
<organism evidence="2 3">
    <name type="scientific">Desulfofundulus thermobenzoicus</name>
    <dbReference type="NCBI Taxonomy" id="29376"/>
    <lineage>
        <taxon>Bacteria</taxon>
        <taxon>Bacillati</taxon>
        <taxon>Bacillota</taxon>
        <taxon>Clostridia</taxon>
        <taxon>Eubacteriales</taxon>
        <taxon>Peptococcaceae</taxon>
        <taxon>Desulfofundulus</taxon>
    </lineage>
</organism>
<protein>
    <submittedName>
        <fullName evidence="2">Uncharacterized protein</fullName>
    </submittedName>
</protein>
<keyword evidence="1" id="KW-0812">Transmembrane</keyword>
<keyword evidence="3" id="KW-1185">Reference proteome</keyword>
<dbReference type="Proteomes" id="UP000441717">
    <property type="component" value="Unassembled WGS sequence"/>
</dbReference>
<dbReference type="AlphaFoldDB" id="A0A6N7IN96"/>
<evidence type="ECO:0000313" key="3">
    <source>
        <dbReference type="Proteomes" id="UP000441717"/>
    </source>
</evidence>
<evidence type="ECO:0000256" key="1">
    <source>
        <dbReference type="SAM" id="Phobius"/>
    </source>
</evidence>
<dbReference type="EMBL" id="WHYR01000007">
    <property type="protein sequence ID" value="MQL51440.1"/>
    <property type="molecule type" value="Genomic_DNA"/>
</dbReference>
<sequence>MPKEKRLLTDAQKRKIKSILRRELSRRREIVFAYLHGSLLMLPYFHRFGDFFVFMSINWMNSE</sequence>
<keyword evidence="1" id="KW-0472">Membrane</keyword>
<comment type="caution">
    <text evidence="2">The sequence shown here is derived from an EMBL/GenBank/DDBJ whole genome shotgun (WGS) entry which is preliminary data.</text>
</comment>
<evidence type="ECO:0000313" key="2">
    <source>
        <dbReference type="EMBL" id="MQL51440.1"/>
    </source>
</evidence>
<accession>A0A6N7IN96</accession>
<dbReference type="RefSeq" id="WP_152945368.1">
    <property type="nucleotide sequence ID" value="NZ_WHYR01000007.1"/>
</dbReference>
<feature type="transmembrane region" description="Helical" evidence="1">
    <location>
        <begin position="30"/>
        <end position="46"/>
    </location>
</feature>
<gene>
    <name evidence="2" type="ORF">GFC01_04010</name>
</gene>